<evidence type="ECO:0000256" key="7">
    <source>
        <dbReference type="ARBA" id="ARBA00022949"/>
    </source>
</evidence>
<evidence type="ECO:0000313" key="14">
    <source>
        <dbReference type="WBParaSite" id="PSU_v2.g11732.t1"/>
    </source>
</evidence>
<reference evidence="14" key="1">
    <citation type="submission" date="2022-11" db="UniProtKB">
        <authorList>
            <consortium name="WormBaseParasite"/>
        </authorList>
    </citation>
    <scope>IDENTIFICATION</scope>
</reference>
<sequence length="178" mass="21157">MKIWHIVNVVVAQFLLCLLIPNDLFGFKTVWKMHINGYEWKESGVFPRLTTCDIAIRQYSGEIGDRIKHEQTQCFLAANNYIEKVFFWTWIIFVVLFFINLYSLCNWSWKIWNSKIIVQQYIEERLEKEQSKETLAEYANLLLPDARFTILMVAAQSHEMIGAADLVTGYMEWKNIRY</sequence>
<evidence type="ECO:0000313" key="13">
    <source>
        <dbReference type="Proteomes" id="UP000887577"/>
    </source>
</evidence>
<keyword evidence="7" id="KW-0965">Cell junction</keyword>
<evidence type="ECO:0000256" key="2">
    <source>
        <dbReference type="ARBA" id="ARBA00004651"/>
    </source>
</evidence>
<proteinExistence type="inferred from homology"/>
<comment type="similarity">
    <text evidence="12">Belongs to the pannexin family.</text>
</comment>
<keyword evidence="9 12" id="KW-0406">Ion transport</keyword>
<keyword evidence="8 12" id="KW-1133">Transmembrane helix</keyword>
<evidence type="ECO:0000256" key="10">
    <source>
        <dbReference type="ARBA" id="ARBA00023136"/>
    </source>
</evidence>
<dbReference type="GO" id="GO:0034220">
    <property type="term" value="P:monoatomic ion transmembrane transport"/>
    <property type="evidence" value="ECO:0007669"/>
    <property type="project" value="UniProtKB-KW"/>
</dbReference>
<keyword evidence="13" id="KW-1185">Reference proteome</keyword>
<dbReference type="Pfam" id="PF00876">
    <property type="entry name" value="Innexin"/>
    <property type="match status" value="1"/>
</dbReference>
<dbReference type="InterPro" id="IPR000990">
    <property type="entry name" value="Innexin"/>
</dbReference>
<gene>
    <name evidence="12" type="primary">inx</name>
</gene>
<comment type="subcellular location">
    <subcellularLocation>
        <location evidence="1">Cell junction</location>
        <location evidence="1">Gap junction</location>
    </subcellularLocation>
    <subcellularLocation>
        <location evidence="2 12">Cell membrane</location>
        <topology evidence="2 12">Multi-pass membrane protein</topology>
    </subcellularLocation>
</comment>
<feature type="transmembrane region" description="Helical" evidence="12">
    <location>
        <begin position="85"/>
        <end position="105"/>
    </location>
</feature>
<keyword evidence="10 12" id="KW-0472">Membrane</keyword>
<name>A0A914XYX0_9BILA</name>
<dbReference type="AlphaFoldDB" id="A0A914XYX0"/>
<keyword evidence="6" id="KW-0303">Gap junction</keyword>
<dbReference type="PROSITE" id="PS51013">
    <property type="entry name" value="PANNEXIN"/>
    <property type="match status" value="1"/>
</dbReference>
<evidence type="ECO:0000256" key="6">
    <source>
        <dbReference type="ARBA" id="ARBA00022868"/>
    </source>
</evidence>
<dbReference type="WBParaSite" id="PSU_v2.g11732.t1">
    <property type="protein sequence ID" value="PSU_v2.g11732.t1"/>
    <property type="gene ID" value="PSU_v2.g11732"/>
</dbReference>
<evidence type="ECO:0000256" key="4">
    <source>
        <dbReference type="ARBA" id="ARBA00022475"/>
    </source>
</evidence>
<evidence type="ECO:0000256" key="1">
    <source>
        <dbReference type="ARBA" id="ARBA00004610"/>
    </source>
</evidence>
<dbReference type="PANTHER" id="PTHR11893:SF36">
    <property type="entry name" value="INNEXIN-5"/>
    <property type="match status" value="1"/>
</dbReference>
<dbReference type="PANTHER" id="PTHR11893">
    <property type="entry name" value="INNEXIN"/>
    <property type="match status" value="1"/>
</dbReference>
<evidence type="ECO:0000256" key="9">
    <source>
        <dbReference type="ARBA" id="ARBA00023065"/>
    </source>
</evidence>
<accession>A0A914XYX0</accession>
<comment type="function">
    <text evidence="12">Structural component of the gap junctions.</text>
</comment>
<keyword evidence="5 12" id="KW-0812">Transmembrane</keyword>
<keyword evidence="11 12" id="KW-0407">Ion channel</keyword>
<dbReference type="GO" id="GO:0005243">
    <property type="term" value="F:gap junction channel activity"/>
    <property type="evidence" value="ECO:0007669"/>
    <property type="project" value="TreeGrafter"/>
</dbReference>
<dbReference type="GO" id="GO:0005886">
    <property type="term" value="C:plasma membrane"/>
    <property type="evidence" value="ECO:0007669"/>
    <property type="project" value="UniProtKB-SubCell"/>
</dbReference>
<organism evidence="13 14">
    <name type="scientific">Panagrolaimus superbus</name>
    <dbReference type="NCBI Taxonomy" id="310955"/>
    <lineage>
        <taxon>Eukaryota</taxon>
        <taxon>Metazoa</taxon>
        <taxon>Ecdysozoa</taxon>
        <taxon>Nematoda</taxon>
        <taxon>Chromadorea</taxon>
        <taxon>Rhabditida</taxon>
        <taxon>Tylenchina</taxon>
        <taxon>Panagrolaimomorpha</taxon>
        <taxon>Panagrolaimoidea</taxon>
        <taxon>Panagrolaimidae</taxon>
        <taxon>Panagrolaimus</taxon>
    </lineage>
</organism>
<evidence type="ECO:0000256" key="11">
    <source>
        <dbReference type="ARBA" id="ARBA00023303"/>
    </source>
</evidence>
<comment type="caution">
    <text evidence="12">Lacks conserved residue(s) required for the propagation of feature annotation.</text>
</comment>
<dbReference type="GO" id="GO:0005921">
    <property type="term" value="C:gap junction"/>
    <property type="evidence" value="ECO:0007669"/>
    <property type="project" value="UniProtKB-SubCell"/>
</dbReference>
<evidence type="ECO:0000256" key="5">
    <source>
        <dbReference type="ARBA" id="ARBA00022692"/>
    </source>
</evidence>
<dbReference type="Proteomes" id="UP000887577">
    <property type="component" value="Unplaced"/>
</dbReference>
<keyword evidence="3 12" id="KW-0813">Transport</keyword>
<keyword evidence="4" id="KW-1003">Cell membrane</keyword>
<evidence type="ECO:0000256" key="8">
    <source>
        <dbReference type="ARBA" id="ARBA00022989"/>
    </source>
</evidence>
<evidence type="ECO:0000256" key="12">
    <source>
        <dbReference type="RuleBase" id="RU010713"/>
    </source>
</evidence>
<evidence type="ECO:0000256" key="3">
    <source>
        <dbReference type="ARBA" id="ARBA00022448"/>
    </source>
</evidence>
<protein>
    <recommendedName>
        <fullName evidence="12">Innexin</fullName>
    </recommendedName>
</protein>